<evidence type="ECO:0000313" key="2">
    <source>
        <dbReference type="Proteomes" id="UP000324222"/>
    </source>
</evidence>
<proteinExistence type="predicted"/>
<name>A0A5B7F9Q9_PORTR</name>
<dbReference type="Proteomes" id="UP000324222">
    <property type="component" value="Unassembled WGS sequence"/>
</dbReference>
<dbReference type="EMBL" id="VSRR010005380">
    <property type="protein sequence ID" value="MPC42287.1"/>
    <property type="molecule type" value="Genomic_DNA"/>
</dbReference>
<comment type="caution">
    <text evidence="1">The sequence shown here is derived from an EMBL/GenBank/DDBJ whole genome shotgun (WGS) entry which is preliminary data.</text>
</comment>
<keyword evidence="2" id="KW-1185">Reference proteome</keyword>
<protein>
    <submittedName>
        <fullName evidence="1">Uncharacterized protein</fullName>
    </submittedName>
</protein>
<accession>A0A5B7F9Q9</accession>
<organism evidence="1 2">
    <name type="scientific">Portunus trituberculatus</name>
    <name type="common">Swimming crab</name>
    <name type="synonym">Neptunus trituberculatus</name>
    <dbReference type="NCBI Taxonomy" id="210409"/>
    <lineage>
        <taxon>Eukaryota</taxon>
        <taxon>Metazoa</taxon>
        <taxon>Ecdysozoa</taxon>
        <taxon>Arthropoda</taxon>
        <taxon>Crustacea</taxon>
        <taxon>Multicrustacea</taxon>
        <taxon>Malacostraca</taxon>
        <taxon>Eumalacostraca</taxon>
        <taxon>Eucarida</taxon>
        <taxon>Decapoda</taxon>
        <taxon>Pleocyemata</taxon>
        <taxon>Brachyura</taxon>
        <taxon>Eubrachyura</taxon>
        <taxon>Portunoidea</taxon>
        <taxon>Portunidae</taxon>
        <taxon>Portuninae</taxon>
        <taxon>Portunus</taxon>
    </lineage>
</organism>
<gene>
    <name evidence="1" type="ORF">E2C01_035906</name>
</gene>
<evidence type="ECO:0000313" key="1">
    <source>
        <dbReference type="EMBL" id="MPC42287.1"/>
    </source>
</evidence>
<reference evidence="1 2" key="1">
    <citation type="submission" date="2019-05" db="EMBL/GenBank/DDBJ databases">
        <title>Another draft genome of Portunus trituberculatus and its Hox gene families provides insights of decapod evolution.</title>
        <authorList>
            <person name="Jeong J.-H."/>
            <person name="Song I."/>
            <person name="Kim S."/>
            <person name="Choi T."/>
            <person name="Kim D."/>
            <person name="Ryu S."/>
            <person name="Kim W."/>
        </authorList>
    </citation>
    <scope>NUCLEOTIDE SEQUENCE [LARGE SCALE GENOMIC DNA]</scope>
    <source>
        <tissue evidence="1">Muscle</tissue>
    </source>
</reference>
<dbReference type="AlphaFoldDB" id="A0A5B7F9Q9"/>
<sequence length="22" mass="2408">MLIFPGMITISVSETHLYGLNA</sequence>